<dbReference type="InterPro" id="IPR020472">
    <property type="entry name" value="WD40_PAC1"/>
</dbReference>
<feature type="repeat" description="WD" evidence="3">
    <location>
        <begin position="266"/>
        <end position="307"/>
    </location>
</feature>
<keyword evidence="5" id="KW-1185">Reference proteome</keyword>
<dbReference type="SUPFAM" id="SSF50978">
    <property type="entry name" value="WD40 repeat-like"/>
    <property type="match status" value="2"/>
</dbReference>
<dbReference type="Gene3D" id="2.130.10.10">
    <property type="entry name" value="YVTN repeat-like/Quinoprotein amine dehydrogenase"/>
    <property type="match status" value="5"/>
</dbReference>
<feature type="repeat" description="WD" evidence="3">
    <location>
        <begin position="180"/>
        <end position="221"/>
    </location>
</feature>
<dbReference type="PROSITE" id="PS00678">
    <property type="entry name" value="WD_REPEATS_1"/>
    <property type="match status" value="7"/>
</dbReference>
<name>A0A1B7MPL5_9AGAM</name>
<feature type="repeat" description="WD" evidence="3">
    <location>
        <begin position="1"/>
        <end position="42"/>
    </location>
</feature>
<feature type="repeat" description="WD" evidence="3">
    <location>
        <begin position="224"/>
        <end position="265"/>
    </location>
</feature>
<dbReference type="STRING" id="1314800.A0A1B7MPL5"/>
<evidence type="ECO:0000313" key="4">
    <source>
        <dbReference type="EMBL" id="OAX34526.1"/>
    </source>
</evidence>
<feature type="repeat" description="WD" evidence="3">
    <location>
        <begin position="351"/>
        <end position="392"/>
    </location>
</feature>
<dbReference type="InterPro" id="IPR036322">
    <property type="entry name" value="WD40_repeat_dom_sf"/>
</dbReference>
<dbReference type="GO" id="GO:1990234">
    <property type="term" value="C:transferase complex"/>
    <property type="evidence" value="ECO:0007669"/>
    <property type="project" value="UniProtKB-ARBA"/>
</dbReference>
<dbReference type="InterPro" id="IPR019775">
    <property type="entry name" value="WD40_repeat_CS"/>
</dbReference>
<dbReference type="PROSITE" id="PS50294">
    <property type="entry name" value="WD_REPEATS_REGION"/>
    <property type="match status" value="8"/>
</dbReference>
<dbReference type="Proteomes" id="UP000092154">
    <property type="component" value="Unassembled WGS sequence"/>
</dbReference>
<feature type="repeat" description="WD" evidence="3">
    <location>
        <begin position="52"/>
        <end position="86"/>
    </location>
</feature>
<evidence type="ECO:0000256" key="3">
    <source>
        <dbReference type="PROSITE-ProRule" id="PRU00221"/>
    </source>
</evidence>
<dbReference type="AlphaFoldDB" id="A0A1B7MPL5"/>
<dbReference type="InterPro" id="IPR015943">
    <property type="entry name" value="WD40/YVTN_repeat-like_dom_sf"/>
</dbReference>
<dbReference type="Pfam" id="PF00400">
    <property type="entry name" value="WD40"/>
    <property type="match status" value="11"/>
</dbReference>
<proteinExistence type="predicted"/>
<evidence type="ECO:0000256" key="2">
    <source>
        <dbReference type="ARBA" id="ARBA00022737"/>
    </source>
</evidence>
<protein>
    <submittedName>
        <fullName evidence="4">WD40 repeat-like protein</fullName>
    </submittedName>
</protein>
<feature type="repeat" description="WD" evidence="3">
    <location>
        <begin position="436"/>
        <end position="475"/>
    </location>
</feature>
<sequence length="475" mass="51652">MRGHTELVRGVALLPDGRRIITSSFDGSLRLWNLESGKHIGDDWRDVDGVQVFTIALSPNGKTVASGNGDGTVRLWDVETKKVISRWTGHSQSVESVCWSADGEHVVSGGQDGTVRVWDVESSKTILGPIKTGHDRVYAVIYSPDTTKIATAGYNENAIKIWDANTGKLLFTIRCEESTMRGHTDRVRGVAPLPDGRRIITCSLDGSLRLWDLESGTQIGGGWRDGDKGAVMTIALSPNGKTVASGSVTGIVTWWDVETKKVISRWTGHSESVESVCWSADGEHVVSGARDGTVRVWDVKSSKTILGPIKTGHDGVYAVIYSPDTTKIATAGYNENAIKFWDANTGKPLFTIEHEEQVWSLAWTSDDKKLISGSADGSIVIFDTATWQQTAMLEDEDVRDVFTIALSPNGKTVASGNDDGTVRLWDVETKKVISRWTGRSNSVRSVCWSADGEHVVSGGQDGTVRVWDVESSKTI</sequence>
<gene>
    <name evidence="4" type="ORF">K503DRAFT_657592</name>
</gene>
<reference evidence="4 5" key="1">
    <citation type="submission" date="2016-06" db="EMBL/GenBank/DDBJ databases">
        <title>Comparative genomics of the ectomycorrhizal sister species Rhizopogon vinicolor and Rhizopogon vesiculosus (Basidiomycota: Boletales) reveals a divergence of the mating type B locus.</title>
        <authorList>
            <consortium name="DOE Joint Genome Institute"/>
            <person name="Mujic A.B."/>
            <person name="Kuo A."/>
            <person name="Tritt A."/>
            <person name="Lipzen A."/>
            <person name="Chen C."/>
            <person name="Johnson J."/>
            <person name="Sharma A."/>
            <person name="Barry K."/>
            <person name="Grigoriev I.V."/>
            <person name="Spatafora J.W."/>
        </authorList>
    </citation>
    <scope>NUCLEOTIDE SEQUENCE [LARGE SCALE GENOMIC DNA]</scope>
    <source>
        <strain evidence="4 5">AM-OR11-026</strain>
    </source>
</reference>
<dbReference type="InParanoid" id="A0A1B7MPL5"/>
<dbReference type="PRINTS" id="PR00320">
    <property type="entry name" value="GPROTEINBRPT"/>
</dbReference>
<keyword evidence="2" id="KW-0677">Repeat</keyword>
<dbReference type="PANTHER" id="PTHR22847:SF637">
    <property type="entry name" value="WD REPEAT DOMAIN 5B"/>
    <property type="match status" value="1"/>
</dbReference>
<dbReference type="SMART" id="SM00320">
    <property type="entry name" value="WD40"/>
    <property type="match status" value="11"/>
</dbReference>
<feature type="repeat" description="WD" evidence="3">
    <location>
        <begin position="401"/>
        <end position="435"/>
    </location>
</feature>
<feature type="repeat" description="WD" evidence="3">
    <location>
        <begin position="130"/>
        <end position="172"/>
    </location>
</feature>
<dbReference type="InterPro" id="IPR001680">
    <property type="entry name" value="WD40_rpt"/>
</dbReference>
<dbReference type="CDD" id="cd00200">
    <property type="entry name" value="WD40"/>
    <property type="match status" value="2"/>
</dbReference>
<evidence type="ECO:0000256" key="1">
    <source>
        <dbReference type="ARBA" id="ARBA00022574"/>
    </source>
</evidence>
<feature type="non-terminal residue" evidence="4">
    <location>
        <position position="475"/>
    </location>
</feature>
<evidence type="ECO:0000313" key="5">
    <source>
        <dbReference type="Proteomes" id="UP000092154"/>
    </source>
</evidence>
<dbReference type="PANTHER" id="PTHR22847">
    <property type="entry name" value="WD40 REPEAT PROTEIN"/>
    <property type="match status" value="1"/>
</dbReference>
<keyword evidence="1 3" id="KW-0853">WD repeat</keyword>
<dbReference type="EMBL" id="KV448600">
    <property type="protein sequence ID" value="OAX34526.1"/>
    <property type="molecule type" value="Genomic_DNA"/>
</dbReference>
<dbReference type="OrthoDB" id="2672598at2759"/>
<organism evidence="4 5">
    <name type="scientific">Rhizopogon vinicolor AM-OR11-026</name>
    <dbReference type="NCBI Taxonomy" id="1314800"/>
    <lineage>
        <taxon>Eukaryota</taxon>
        <taxon>Fungi</taxon>
        <taxon>Dikarya</taxon>
        <taxon>Basidiomycota</taxon>
        <taxon>Agaricomycotina</taxon>
        <taxon>Agaricomycetes</taxon>
        <taxon>Agaricomycetidae</taxon>
        <taxon>Boletales</taxon>
        <taxon>Suillineae</taxon>
        <taxon>Rhizopogonaceae</taxon>
        <taxon>Rhizopogon</taxon>
    </lineage>
</organism>
<feature type="repeat" description="WD" evidence="3">
    <location>
        <begin position="87"/>
        <end position="128"/>
    </location>
</feature>
<dbReference type="PROSITE" id="PS50082">
    <property type="entry name" value="WD_REPEATS_2"/>
    <property type="match status" value="10"/>
</dbReference>
<accession>A0A1B7MPL5</accession>